<evidence type="ECO:0000256" key="2">
    <source>
        <dbReference type="ARBA" id="ARBA00013064"/>
    </source>
</evidence>
<accession>A0AAV8WCZ8</accession>
<dbReference type="InterPro" id="IPR000340">
    <property type="entry name" value="Dual-sp_phosphatase_cat-dom"/>
</dbReference>
<evidence type="ECO:0000256" key="5">
    <source>
        <dbReference type="ARBA" id="ARBA00022912"/>
    </source>
</evidence>
<dbReference type="FunFam" id="3.90.190.10:FF:000006">
    <property type="entry name" value="Dual specificity protein phosphatase CDC14B"/>
    <property type="match status" value="1"/>
</dbReference>
<dbReference type="GO" id="GO:0004725">
    <property type="term" value="F:protein tyrosine phosphatase activity"/>
    <property type="evidence" value="ECO:0007669"/>
    <property type="project" value="UniProtKB-EC"/>
</dbReference>
<evidence type="ECO:0000313" key="10">
    <source>
        <dbReference type="Proteomes" id="UP001159042"/>
    </source>
</evidence>
<sequence>MLNWYLSYIISGKYFLSCSSPMKRKRRTVVNNMMEVFENVLLNASEFIKGRLFFVSLNTNVKPKSTPSVHYFTIDTELNYDSFYLDFGPLNLAMLYHYCVKLRRKLSNPAFHNKKIVHYTGADVEKRVNAAFLIGAYSIIYLNYEPEQAYDVLNHDSTKDYLKFRDASVGEPYTLSLLDCLKAIKKALTYGFFNFDNFDFLEYEHYERVENGDFNWILPNKYIAFCGPHNRSKLDEGYPFHSPENYFAYFRRHKVTTIIRLNKKEYDSNRFVQAGFDHKDLYFVDGGTPSDRILQHFISISENAKGACAVHCKAGLGRTGSLIACYIMKHYKFTAEEAIAWIRICRPGSIIGHQQAWLQEKQKQMWEAGEAYRKKNGITGIPKHTVGIYSLSELNRKKSHDNVTGIVKKVDCMEIKDPEEQFEQSNLTQGDKLNAIKAQRSKAKALGVSQIETKEPQPVKRGSTRKLASPISTSASEKLHLNEKRQIVKKSPLSRLTKNGVAYQNGTTLKNVIQDEKQIKRGKRTLALEKDKASPRSVKVLRRSHVLALSLKDCEKQEGKLRLPSVKINKTI</sequence>
<dbReference type="InterPro" id="IPR050561">
    <property type="entry name" value="PTP"/>
</dbReference>
<evidence type="ECO:0000313" key="9">
    <source>
        <dbReference type="EMBL" id="KAJ8923591.1"/>
    </source>
</evidence>
<comment type="similarity">
    <text evidence="1">Belongs to the protein-tyrosine phosphatase family. Non-receptor class CDC14 subfamily.</text>
</comment>
<feature type="domain" description="Tyrosine-protein phosphatase" evidence="7">
    <location>
        <begin position="213"/>
        <end position="371"/>
    </location>
</feature>
<dbReference type="CDD" id="cd17657">
    <property type="entry name" value="CDC14_N"/>
    <property type="match status" value="1"/>
</dbReference>
<keyword evidence="10" id="KW-1185">Reference proteome</keyword>
<dbReference type="CDD" id="cd14499">
    <property type="entry name" value="CDC14_C"/>
    <property type="match status" value="1"/>
</dbReference>
<dbReference type="Gene3D" id="3.90.190.10">
    <property type="entry name" value="Protein tyrosine phosphatase superfamily"/>
    <property type="match status" value="2"/>
</dbReference>
<dbReference type="PANTHER" id="PTHR23339">
    <property type="entry name" value="TYROSINE SPECIFIC PROTEIN PHOSPHATASE AND DUAL SPECIFICITY PROTEIN PHOSPHATASE"/>
    <property type="match status" value="1"/>
</dbReference>
<evidence type="ECO:0000256" key="4">
    <source>
        <dbReference type="ARBA" id="ARBA00022801"/>
    </source>
</evidence>
<dbReference type="Pfam" id="PF14671">
    <property type="entry name" value="DSPn"/>
    <property type="match status" value="1"/>
</dbReference>
<reference evidence="9 10" key="1">
    <citation type="journal article" date="2023" name="Insect Mol. Biol.">
        <title>Genome sequencing provides insights into the evolution of gene families encoding plant cell wall-degrading enzymes in longhorned beetles.</title>
        <authorList>
            <person name="Shin N.R."/>
            <person name="Okamura Y."/>
            <person name="Kirsch R."/>
            <person name="Pauchet Y."/>
        </authorList>
    </citation>
    <scope>NUCLEOTIDE SEQUENCE [LARGE SCALE GENOMIC DNA]</scope>
    <source>
        <strain evidence="9">EAD_L_NR</strain>
    </source>
</reference>
<dbReference type="InterPro" id="IPR029021">
    <property type="entry name" value="Prot-tyrosine_phosphatase-like"/>
</dbReference>
<dbReference type="PROSITE" id="PS50054">
    <property type="entry name" value="TYR_PHOSPHATASE_DUAL"/>
    <property type="match status" value="1"/>
</dbReference>
<dbReference type="Proteomes" id="UP001159042">
    <property type="component" value="Unassembled WGS sequence"/>
</dbReference>
<dbReference type="SUPFAM" id="SSF52799">
    <property type="entry name" value="(Phosphotyrosine protein) phosphatases II"/>
    <property type="match status" value="2"/>
</dbReference>
<keyword evidence="6" id="KW-0131">Cell cycle</keyword>
<protein>
    <recommendedName>
        <fullName evidence="2">protein-tyrosine-phosphatase</fullName>
        <ecNumber evidence="2">3.1.3.48</ecNumber>
    </recommendedName>
</protein>
<evidence type="ECO:0000259" key="7">
    <source>
        <dbReference type="PROSITE" id="PS50054"/>
    </source>
</evidence>
<dbReference type="InterPro" id="IPR020422">
    <property type="entry name" value="TYR_PHOSPHATASE_DUAL_dom"/>
</dbReference>
<dbReference type="InterPro" id="IPR029260">
    <property type="entry name" value="DSPn"/>
</dbReference>
<evidence type="ECO:0000259" key="8">
    <source>
        <dbReference type="PROSITE" id="PS50056"/>
    </source>
</evidence>
<dbReference type="SMART" id="SM00195">
    <property type="entry name" value="DSPc"/>
    <property type="match status" value="1"/>
</dbReference>
<evidence type="ECO:0000256" key="1">
    <source>
        <dbReference type="ARBA" id="ARBA00007315"/>
    </source>
</evidence>
<dbReference type="GO" id="GO:0051301">
    <property type="term" value="P:cell division"/>
    <property type="evidence" value="ECO:0007669"/>
    <property type="project" value="UniProtKB-KW"/>
</dbReference>
<evidence type="ECO:0000256" key="6">
    <source>
        <dbReference type="ARBA" id="ARBA00023306"/>
    </source>
</evidence>
<proteinExistence type="inferred from homology"/>
<dbReference type="InterPro" id="IPR000387">
    <property type="entry name" value="Tyr_Pase_dom"/>
</dbReference>
<dbReference type="PROSITE" id="PS50056">
    <property type="entry name" value="TYR_PHOSPHATASE_2"/>
    <property type="match status" value="1"/>
</dbReference>
<name>A0AAV8WCZ8_9CUCU</name>
<comment type="caution">
    <text evidence="9">The sequence shown here is derived from an EMBL/GenBank/DDBJ whole genome shotgun (WGS) entry which is preliminary data.</text>
</comment>
<keyword evidence="3" id="KW-0132">Cell division</keyword>
<dbReference type="InterPro" id="IPR016130">
    <property type="entry name" value="Tyr_Pase_AS"/>
</dbReference>
<dbReference type="Pfam" id="PF00782">
    <property type="entry name" value="DSPc"/>
    <property type="match status" value="1"/>
</dbReference>
<keyword evidence="5" id="KW-0904">Protein phosphatase</keyword>
<dbReference type="EMBL" id="JANEYG010000004">
    <property type="protein sequence ID" value="KAJ8923591.1"/>
    <property type="molecule type" value="Genomic_DNA"/>
</dbReference>
<keyword evidence="4" id="KW-0378">Hydrolase</keyword>
<dbReference type="AlphaFoldDB" id="A0AAV8WCZ8"/>
<dbReference type="InterPro" id="IPR044506">
    <property type="entry name" value="CDC14_C"/>
</dbReference>
<dbReference type="PROSITE" id="PS00383">
    <property type="entry name" value="TYR_PHOSPHATASE_1"/>
    <property type="match status" value="1"/>
</dbReference>
<organism evidence="9 10">
    <name type="scientific">Exocentrus adspersus</name>
    <dbReference type="NCBI Taxonomy" id="1586481"/>
    <lineage>
        <taxon>Eukaryota</taxon>
        <taxon>Metazoa</taxon>
        <taxon>Ecdysozoa</taxon>
        <taxon>Arthropoda</taxon>
        <taxon>Hexapoda</taxon>
        <taxon>Insecta</taxon>
        <taxon>Pterygota</taxon>
        <taxon>Neoptera</taxon>
        <taxon>Endopterygota</taxon>
        <taxon>Coleoptera</taxon>
        <taxon>Polyphaga</taxon>
        <taxon>Cucujiformia</taxon>
        <taxon>Chrysomeloidea</taxon>
        <taxon>Cerambycidae</taxon>
        <taxon>Lamiinae</taxon>
        <taxon>Acanthocinini</taxon>
        <taxon>Exocentrus</taxon>
    </lineage>
</organism>
<dbReference type="EC" id="3.1.3.48" evidence="2"/>
<gene>
    <name evidence="9" type="ORF">NQ315_010170</name>
</gene>
<feature type="domain" description="Tyrosine specific protein phosphatases" evidence="8">
    <location>
        <begin position="295"/>
        <end position="357"/>
    </location>
</feature>
<evidence type="ECO:0000256" key="3">
    <source>
        <dbReference type="ARBA" id="ARBA00022618"/>
    </source>
</evidence>